<evidence type="ECO:0000313" key="2">
    <source>
        <dbReference type="EMBL" id="KXT09462.1"/>
    </source>
</evidence>
<dbReference type="CDD" id="cd02440">
    <property type="entry name" value="AdoMet_MTases"/>
    <property type="match status" value="1"/>
</dbReference>
<dbReference type="SUPFAM" id="SSF53335">
    <property type="entry name" value="S-adenosyl-L-methionine-dependent methyltransferases"/>
    <property type="match status" value="1"/>
</dbReference>
<dbReference type="EMBL" id="LFZO01000339">
    <property type="protein sequence ID" value="KXT09464.1"/>
    <property type="molecule type" value="Genomic_DNA"/>
</dbReference>
<name>A0A139I4J4_9PEZI</name>
<reference evidence="2 3" key="1">
    <citation type="submission" date="2015-07" db="EMBL/GenBank/DDBJ databases">
        <title>Comparative genomics of the Sigatoka disease complex on banana suggests a link between parallel evolutionary changes in Pseudocercospora fijiensis and Pseudocercospora eumusae and increased virulence on the banana host.</title>
        <authorList>
            <person name="Chang T.-C."/>
            <person name="Salvucci A."/>
            <person name="Crous P.W."/>
            <person name="Stergiopoulos I."/>
        </authorList>
    </citation>
    <scope>NUCLEOTIDE SEQUENCE [LARGE SCALE GENOMIC DNA]</scope>
    <source>
        <strain evidence="2 3">CBS 116634</strain>
    </source>
</reference>
<dbReference type="EMBL" id="LFZO01000339">
    <property type="protein sequence ID" value="KXT09467.1"/>
    <property type="molecule type" value="Genomic_DNA"/>
</dbReference>
<organism evidence="2 3">
    <name type="scientific">Pseudocercospora musae</name>
    <dbReference type="NCBI Taxonomy" id="113226"/>
    <lineage>
        <taxon>Eukaryota</taxon>
        <taxon>Fungi</taxon>
        <taxon>Dikarya</taxon>
        <taxon>Ascomycota</taxon>
        <taxon>Pezizomycotina</taxon>
        <taxon>Dothideomycetes</taxon>
        <taxon>Dothideomycetidae</taxon>
        <taxon>Mycosphaerellales</taxon>
        <taxon>Mycosphaerellaceae</taxon>
        <taxon>Pseudocercospora</taxon>
    </lineage>
</organism>
<dbReference type="Pfam" id="PF08241">
    <property type="entry name" value="Methyltransf_11"/>
    <property type="match status" value="1"/>
</dbReference>
<dbReference type="GO" id="GO:0008757">
    <property type="term" value="F:S-adenosylmethionine-dependent methyltransferase activity"/>
    <property type="evidence" value="ECO:0007669"/>
    <property type="project" value="InterPro"/>
</dbReference>
<keyword evidence="3" id="KW-1185">Reference proteome</keyword>
<evidence type="ECO:0000259" key="1">
    <source>
        <dbReference type="Pfam" id="PF08241"/>
    </source>
</evidence>
<dbReference type="Proteomes" id="UP000073492">
    <property type="component" value="Unassembled WGS sequence"/>
</dbReference>
<dbReference type="PANTHER" id="PTHR43591:SF24">
    <property type="entry name" value="2-METHOXY-6-POLYPRENYL-1,4-BENZOQUINOL METHYLASE, MITOCHONDRIAL"/>
    <property type="match status" value="1"/>
</dbReference>
<feature type="domain" description="Methyltransferase type 11" evidence="1">
    <location>
        <begin position="52"/>
        <end position="158"/>
    </location>
</feature>
<sequence length="283" mass="31266">MGNIGNTKGEDWEAMAKIYKQLTVGVSHKPIAVILEKVNALRPFSEATSIHDNGCGPGAIISRIIREYPISSSASLTASDFSSHMIDQLKKTKEEETKADPDGAWSRLKLSVQDAMDLKGIPDESQSHVTAGWVYFMTADPMKCLAESHRILKPNGVLGLSSWKDSQWMAISNHGVTAVRANAQTIEIPTEWKSAEGIAEELKKAKFRDIDSVEVHVDMTFDSHDALVELLSEKMPHIANLTKDWSEDEKKELKQNFMEMIKEVSASEPGRMTGTALVAVGRK</sequence>
<accession>A0A139I4J4</accession>
<dbReference type="EMBL" id="LFZO01000339">
    <property type="protein sequence ID" value="KXT09462.1"/>
    <property type="molecule type" value="Genomic_DNA"/>
</dbReference>
<dbReference type="InterPro" id="IPR029063">
    <property type="entry name" value="SAM-dependent_MTases_sf"/>
</dbReference>
<dbReference type="Gene3D" id="3.40.50.150">
    <property type="entry name" value="Vaccinia Virus protein VP39"/>
    <property type="match status" value="1"/>
</dbReference>
<dbReference type="InterPro" id="IPR013216">
    <property type="entry name" value="Methyltransf_11"/>
</dbReference>
<evidence type="ECO:0000313" key="3">
    <source>
        <dbReference type="Proteomes" id="UP000073492"/>
    </source>
</evidence>
<dbReference type="PANTHER" id="PTHR43591">
    <property type="entry name" value="METHYLTRANSFERASE"/>
    <property type="match status" value="1"/>
</dbReference>
<dbReference type="OrthoDB" id="9986881at2759"/>
<dbReference type="AlphaFoldDB" id="A0A139I4J4"/>
<proteinExistence type="predicted"/>
<comment type="caution">
    <text evidence="2">The sequence shown here is derived from an EMBL/GenBank/DDBJ whole genome shotgun (WGS) entry which is preliminary data.</text>
</comment>
<gene>
    <name evidence="2" type="ORF">AC579_8676</name>
</gene>
<protein>
    <recommendedName>
        <fullName evidence="1">Methyltransferase type 11 domain-containing protein</fullName>
    </recommendedName>
</protein>